<evidence type="ECO:0000256" key="2">
    <source>
        <dbReference type="ARBA" id="ARBA00023125"/>
    </source>
</evidence>
<dbReference type="EMBL" id="JBFXLS010000047">
    <property type="protein sequence ID" value="KAL2823979.1"/>
    <property type="molecule type" value="Genomic_DNA"/>
</dbReference>
<dbReference type="PANTHER" id="PTHR38791:SF5">
    <property type="entry name" value="TRANSCRIPTION FACTOR DBAG-RELATED"/>
    <property type="match status" value="1"/>
</dbReference>
<proteinExistence type="predicted"/>
<dbReference type="CDD" id="cd00067">
    <property type="entry name" value="GAL4"/>
    <property type="match status" value="1"/>
</dbReference>
<dbReference type="InterPro" id="IPR001138">
    <property type="entry name" value="Zn2Cys6_DnaBD"/>
</dbReference>
<protein>
    <recommendedName>
        <fullName evidence="6">Zn(2)-C6 fungal-type domain-containing protein</fullName>
    </recommendedName>
</protein>
<gene>
    <name evidence="7" type="ORF">BDW59DRAFT_147991</name>
</gene>
<dbReference type="Pfam" id="PF00172">
    <property type="entry name" value="Zn_clus"/>
    <property type="match status" value="1"/>
</dbReference>
<dbReference type="SUPFAM" id="SSF57701">
    <property type="entry name" value="Zn2/Cys6 DNA-binding domain"/>
    <property type="match status" value="1"/>
</dbReference>
<dbReference type="Gene3D" id="4.10.240.10">
    <property type="entry name" value="Zn(2)-C6 fungal-type DNA-binding domain"/>
    <property type="match status" value="1"/>
</dbReference>
<organism evidence="7 8">
    <name type="scientific">Aspergillus cavernicola</name>
    <dbReference type="NCBI Taxonomy" id="176166"/>
    <lineage>
        <taxon>Eukaryota</taxon>
        <taxon>Fungi</taxon>
        <taxon>Dikarya</taxon>
        <taxon>Ascomycota</taxon>
        <taxon>Pezizomycotina</taxon>
        <taxon>Eurotiomycetes</taxon>
        <taxon>Eurotiomycetidae</taxon>
        <taxon>Eurotiales</taxon>
        <taxon>Aspergillaceae</taxon>
        <taxon>Aspergillus</taxon>
        <taxon>Aspergillus subgen. Nidulantes</taxon>
    </lineage>
</organism>
<evidence type="ECO:0000256" key="4">
    <source>
        <dbReference type="ARBA" id="ARBA00023242"/>
    </source>
</evidence>
<dbReference type="SMART" id="SM00066">
    <property type="entry name" value="GAL4"/>
    <property type="match status" value="1"/>
</dbReference>
<evidence type="ECO:0000256" key="1">
    <source>
        <dbReference type="ARBA" id="ARBA00023015"/>
    </source>
</evidence>
<feature type="compositionally biased region" description="Basic and acidic residues" evidence="5">
    <location>
        <begin position="57"/>
        <end position="67"/>
    </location>
</feature>
<name>A0ABR4I9N8_9EURO</name>
<dbReference type="Proteomes" id="UP001610335">
    <property type="component" value="Unassembled WGS sequence"/>
</dbReference>
<keyword evidence="4" id="KW-0539">Nucleus</keyword>
<evidence type="ECO:0000256" key="3">
    <source>
        <dbReference type="ARBA" id="ARBA00023163"/>
    </source>
</evidence>
<comment type="caution">
    <text evidence="7">The sequence shown here is derived from an EMBL/GenBank/DDBJ whole genome shotgun (WGS) entry which is preliminary data.</text>
</comment>
<dbReference type="Pfam" id="PF11951">
    <property type="entry name" value="Fungal_trans_2"/>
    <property type="match status" value="1"/>
</dbReference>
<sequence length="490" mass="54423">MSPRNVFCARASRNCSNCRAVKRRCDQQLPHCGQCTRMREECPGYRDEWELVFRDQTDHTIQRSNEKRAKRTASTGANHSPPPPRGLSPSIDEIGVNYFLHNFVIGGQSPSRGFLNYIPPIFSADGEHPTLVASMAAVGLVALANSTQQPELVSHARVKYSEAIRNVNTALTSPVESVKDSTLMSVISLGVFEHVSNFESWVQHVQGAAALVVARGKGQFCSTASILMFNQVRADMAVACLHGNQPFPEHMRELQEEAAKHADTSSAWWLLGVLATRCANLLWSITNNTEKIPWSDFLKVATVLQGDFQFVFGLLAIQEPYTTTRESGGDPDIIYNGRYDLYRTSWAIRVWNNSRNLQMIVCEVTCYLLNKVLTTDLSPVIRAQLKLKLQETLQVLSTLGEDMLATVPQALGFISSASEHHISVNCFSHTSMSGGYILTWCLYMVGKSPLIKSKTRKWIIRHLQNIGKNAGIAIALQLLEDVVQIDQSAG</sequence>
<keyword evidence="1" id="KW-0805">Transcription regulation</keyword>
<evidence type="ECO:0000313" key="7">
    <source>
        <dbReference type="EMBL" id="KAL2823979.1"/>
    </source>
</evidence>
<dbReference type="InterPro" id="IPR021858">
    <property type="entry name" value="Fun_TF"/>
</dbReference>
<reference evidence="7 8" key="1">
    <citation type="submission" date="2024-07" db="EMBL/GenBank/DDBJ databases">
        <title>Section-level genome sequencing and comparative genomics of Aspergillus sections Usti and Cavernicolus.</title>
        <authorList>
            <consortium name="Lawrence Berkeley National Laboratory"/>
            <person name="Nybo J.L."/>
            <person name="Vesth T.C."/>
            <person name="Theobald S."/>
            <person name="Frisvad J.C."/>
            <person name="Larsen T.O."/>
            <person name="Kjaerboelling I."/>
            <person name="Rothschild-Mancinelli K."/>
            <person name="Lyhne E.K."/>
            <person name="Kogle M.E."/>
            <person name="Barry K."/>
            <person name="Clum A."/>
            <person name="Na H."/>
            <person name="Ledsgaard L."/>
            <person name="Lin J."/>
            <person name="Lipzen A."/>
            <person name="Kuo A."/>
            <person name="Riley R."/>
            <person name="Mondo S."/>
            <person name="LaButti K."/>
            <person name="Haridas S."/>
            <person name="Pangalinan J."/>
            <person name="Salamov A.A."/>
            <person name="Simmons B.A."/>
            <person name="Magnuson J.K."/>
            <person name="Chen J."/>
            <person name="Drula E."/>
            <person name="Henrissat B."/>
            <person name="Wiebenga A."/>
            <person name="Lubbers R.J."/>
            <person name="Gomes A.C."/>
            <person name="Makela M.R."/>
            <person name="Stajich J."/>
            <person name="Grigoriev I.V."/>
            <person name="Mortensen U.H."/>
            <person name="De vries R.P."/>
            <person name="Baker S.E."/>
            <person name="Andersen M.R."/>
        </authorList>
    </citation>
    <scope>NUCLEOTIDE SEQUENCE [LARGE SCALE GENOMIC DNA]</scope>
    <source>
        <strain evidence="7 8">CBS 600.67</strain>
    </source>
</reference>
<feature type="region of interest" description="Disordered" evidence="5">
    <location>
        <begin position="57"/>
        <end position="88"/>
    </location>
</feature>
<accession>A0ABR4I9N8</accession>
<dbReference type="InterPro" id="IPR053175">
    <property type="entry name" value="DHMBA_Reg_Transcription_Factor"/>
</dbReference>
<evidence type="ECO:0000313" key="8">
    <source>
        <dbReference type="Proteomes" id="UP001610335"/>
    </source>
</evidence>
<evidence type="ECO:0000256" key="5">
    <source>
        <dbReference type="SAM" id="MobiDB-lite"/>
    </source>
</evidence>
<dbReference type="InterPro" id="IPR036864">
    <property type="entry name" value="Zn2-C6_fun-type_DNA-bd_sf"/>
</dbReference>
<keyword evidence="8" id="KW-1185">Reference proteome</keyword>
<evidence type="ECO:0000259" key="6">
    <source>
        <dbReference type="PROSITE" id="PS50048"/>
    </source>
</evidence>
<feature type="domain" description="Zn(2)-C6 fungal-type" evidence="6">
    <location>
        <begin position="14"/>
        <end position="42"/>
    </location>
</feature>
<keyword evidence="3" id="KW-0804">Transcription</keyword>
<dbReference type="PANTHER" id="PTHR38791">
    <property type="entry name" value="ZN(II)2CYS6 TRANSCRIPTION FACTOR (EUROFUNG)-RELATED-RELATED"/>
    <property type="match status" value="1"/>
</dbReference>
<dbReference type="PROSITE" id="PS50048">
    <property type="entry name" value="ZN2_CY6_FUNGAL_2"/>
    <property type="match status" value="1"/>
</dbReference>
<keyword evidence="2" id="KW-0238">DNA-binding</keyword>